<evidence type="ECO:0000256" key="1">
    <source>
        <dbReference type="SAM" id="MobiDB-lite"/>
    </source>
</evidence>
<evidence type="ECO:0000313" key="3">
    <source>
        <dbReference type="Proteomes" id="UP000294933"/>
    </source>
</evidence>
<proteinExistence type="predicted"/>
<accession>A0A4Y7PQJ4</accession>
<dbReference type="AlphaFoldDB" id="A0A4Y7PQJ4"/>
<protein>
    <submittedName>
        <fullName evidence="2">Uncharacterized protein</fullName>
    </submittedName>
</protein>
<feature type="compositionally biased region" description="Polar residues" evidence="1">
    <location>
        <begin position="238"/>
        <end position="248"/>
    </location>
</feature>
<sequence>MRAVRRRASRPFVEQSRPRNVRSKHHLVVRHRTGAYKSHYLRDSFPLPGHSDRFCKFDSRVLKPTSGPTVSLAVDTAGLSTAGPPLIMLQLEVGGTFASVDSSKFSALCQTFFHLVEPYILPLARSTAMSNEHRMRHDVQNLTLMLIAPTHIMSSRKQWSTILRRLISEFNVTMALTVQIPVTQPNHGYAATGGWISMGMLPEGRLSSHLARRGLQPAIRFHRRSCMYAGSPRRNEAGSISNSSTFLTPHSRGDILGVGKQGDAPW</sequence>
<organism evidence="2 3">
    <name type="scientific">Rickenella mellea</name>
    <dbReference type="NCBI Taxonomy" id="50990"/>
    <lineage>
        <taxon>Eukaryota</taxon>
        <taxon>Fungi</taxon>
        <taxon>Dikarya</taxon>
        <taxon>Basidiomycota</taxon>
        <taxon>Agaricomycotina</taxon>
        <taxon>Agaricomycetes</taxon>
        <taxon>Hymenochaetales</taxon>
        <taxon>Rickenellaceae</taxon>
        <taxon>Rickenella</taxon>
    </lineage>
</organism>
<reference evidence="2 3" key="1">
    <citation type="submission" date="2018-06" db="EMBL/GenBank/DDBJ databases">
        <title>A transcriptomic atlas of mushroom development highlights an independent origin of complex multicellularity.</title>
        <authorList>
            <consortium name="DOE Joint Genome Institute"/>
            <person name="Krizsan K."/>
            <person name="Almasi E."/>
            <person name="Merenyi Z."/>
            <person name="Sahu N."/>
            <person name="Viragh M."/>
            <person name="Koszo T."/>
            <person name="Mondo S."/>
            <person name="Kiss B."/>
            <person name="Balint B."/>
            <person name="Kues U."/>
            <person name="Barry K."/>
            <person name="Hegedus J.C."/>
            <person name="Henrissat B."/>
            <person name="Johnson J."/>
            <person name="Lipzen A."/>
            <person name="Ohm R."/>
            <person name="Nagy I."/>
            <person name="Pangilinan J."/>
            <person name="Yan J."/>
            <person name="Xiong Y."/>
            <person name="Grigoriev I.V."/>
            <person name="Hibbett D.S."/>
            <person name="Nagy L.G."/>
        </authorList>
    </citation>
    <scope>NUCLEOTIDE SEQUENCE [LARGE SCALE GENOMIC DNA]</scope>
    <source>
        <strain evidence="2 3">SZMC22713</strain>
    </source>
</reference>
<dbReference type="EMBL" id="ML170224">
    <property type="protein sequence ID" value="TDL17281.1"/>
    <property type="molecule type" value="Genomic_DNA"/>
</dbReference>
<keyword evidence="3" id="KW-1185">Reference proteome</keyword>
<name>A0A4Y7PQJ4_9AGAM</name>
<dbReference type="VEuPathDB" id="FungiDB:BD410DRAFT_553454"/>
<feature type="region of interest" description="Disordered" evidence="1">
    <location>
        <begin position="1"/>
        <end position="20"/>
    </location>
</feature>
<evidence type="ECO:0000313" key="2">
    <source>
        <dbReference type="EMBL" id="TDL17281.1"/>
    </source>
</evidence>
<feature type="region of interest" description="Disordered" evidence="1">
    <location>
        <begin position="232"/>
        <end position="266"/>
    </location>
</feature>
<dbReference type="Proteomes" id="UP000294933">
    <property type="component" value="Unassembled WGS sequence"/>
</dbReference>
<gene>
    <name evidence="2" type="ORF">BD410DRAFT_553454</name>
</gene>